<proteinExistence type="predicted"/>
<dbReference type="PROSITE" id="PS51257">
    <property type="entry name" value="PROKAR_LIPOPROTEIN"/>
    <property type="match status" value="1"/>
</dbReference>
<feature type="signal peptide" evidence="1">
    <location>
        <begin position="1"/>
        <end position="22"/>
    </location>
</feature>
<gene>
    <name evidence="3" type="ORF">SAMN05216289_11568</name>
</gene>
<keyword evidence="1" id="KW-0732">Signal</keyword>
<feature type="domain" description="DUF6970" evidence="2">
    <location>
        <begin position="39"/>
        <end position="114"/>
    </location>
</feature>
<evidence type="ECO:0000313" key="4">
    <source>
        <dbReference type="Proteomes" id="UP000198575"/>
    </source>
</evidence>
<organism evidence="3 4">
    <name type="scientific">Dokdonella immobilis</name>
    <dbReference type="NCBI Taxonomy" id="578942"/>
    <lineage>
        <taxon>Bacteria</taxon>
        <taxon>Pseudomonadati</taxon>
        <taxon>Pseudomonadota</taxon>
        <taxon>Gammaproteobacteria</taxon>
        <taxon>Lysobacterales</taxon>
        <taxon>Rhodanobacteraceae</taxon>
        <taxon>Dokdonella</taxon>
    </lineage>
</organism>
<accession>A0A1I4Y7C9</accession>
<dbReference type="InterPro" id="IPR054243">
    <property type="entry name" value="DUF6970"/>
</dbReference>
<sequence>MKAAWNVPPLLAVLLAGTSACSASSPTRAPWIDGLIAGFESKPVANPPHRIVQYRYHDKTVYYVPPSCCDRPSTLYDESGGVVCSPDGGLTGRGDGRCTDFAAKRSDEVLIWADPRGQ</sequence>
<evidence type="ECO:0000259" key="2">
    <source>
        <dbReference type="Pfam" id="PF22311"/>
    </source>
</evidence>
<feature type="chain" id="PRO_5011493346" description="DUF6970 domain-containing protein" evidence="1">
    <location>
        <begin position="23"/>
        <end position="118"/>
    </location>
</feature>
<name>A0A1I4Y7C9_9GAMM</name>
<dbReference type="STRING" id="578942.SAMN05216289_11568"/>
<evidence type="ECO:0000313" key="3">
    <source>
        <dbReference type="EMBL" id="SFN33992.1"/>
    </source>
</evidence>
<dbReference type="AlphaFoldDB" id="A0A1I4Y7C9"/>
<evidence type="ECO:0000256" key="1">
    <source>
        <dbReference type="SAM" id="SignalP"/>
    </source>
</evidence>
<dbReference type="Pfam" id="PF22311">
    <property type="entry name" value="DUF6970"/>
    <property type="match status" value="1"/>
</dbReference>
<dbReference type="EMBL" id="FOVF01000015">
    <property type="protein sequence ID" value="SFN33992.1"/>
    <property type="molecule type" value="Genomic_DNA"/>
</dbReference>
<protein>
    <recommendedName>
        <fullName evidence="2">DUF6970 domain-containing protein</fullName>
    </recommendedName>
</protein>
<keyword evidence="4" id="KW-1185">Reference proteome</keyword>
<reference evidence="3 4" key="1">
    <citation type="submission" date="2016-10" db="EMBL/GenBank/DDBJ databases">
        <authorList>
            <person name="de Groot N.N."/>
        </authorList>
    </citation>
    <scope>NUCLEOTIDE SEQUENCE [LARGE SCALE GENOMIC DNA]</scope>
    <source>
        <strain evidence="3 4">CGMCC 1.7659</strain>
    </source>
</reference>
<dbReference type="RefSeq" id="WP_217647858.1">
    <property type="nucleotide sequence ID" value="NZ_FOVF01000015.1"/>
</dbReference>
<dbReference type="Proteomes" id="UP000198575">
    <property type="component" value="Unassembled WGS sequence"/>
</dbReference>